<accession>A0A3M3ET11</accession>
<evidence type="ECO:0000256" key="1">
    <source>
        <dbReference type="SAM" id="MobiDB-lite"/>
    </source>
</evidence>
<dbReference type="AlphaFoldDB" id="A0A3M3ET11"/>
<comment type="caution">
    <text evidence="2">The sequence shown here is derived from an EMBL/GenBank/DDBJ whole genome shotgun (WGS) entry which is preliminary data.</text>
</comment>
<evidence type="ECO:0000313" key="2">
    <source>
        <dbReference type="EMBL" id="RMM52760.1"/>
    </source>
</evidence>
<sequence length="124" mass="13546">MFKVTPNPPETDSTSAHTGLDAKKLDEAAERALNFYLAPEPQAKKRPFPGQLFTVVEDLDSETLLANLSETLASANAMLNDLAFNLEGSNRHIAFGVQQMVELSELLANRALDVVDPPISQRPL</sequence>
<dbReference type="Proteomes" id="UP000270661">
    <property type="component" value="Unassembled WGS sequence"/>
</dbReference>
<dbReference type="EMBL" id="RBOJ01000043">
    <property type="protein sequence ID" value="RMM52760.1"/>
    <property type="molecule type" value="Genomic_DNA"/>
</dbReference>
<dbReference type="Pfam" id="PF19619">
    <property type="entry name" value="DUF6124"/>
    <property type="match status" value="1"/>
</dbReference>
<keyword evidence="3" id="KW-1185">Reference proteome</keyword>
<organism evidence="2 3">
    <name type="scientific">Pseudomonas corrugata</name>
    <dbReference type="NCBI Taxonomy" id="47879"/>
    <lineage>
        <taxon>Bacteria</taxon>
        <taxon>Pseudomonadati</taxon>
        <taxon>Pseudomonadota</taxon>
        <taxon>Gammaproteobacteria</taxon>
        <taxon>Pseudomonadales</taxon>
        <taxon>Pseudomonadaceae</taxon>
        <taxon>Pseudomonas</taxon>
    </lineage>
</organism>
<feature type="region of interest" description="Disordered" evidence="1">
    <location>
        <begin position="1"/>
        <end position="21"/>
    </location>
</feature>
<evidence type="ECO:0000313" key="3">
    <source>
        <dbReference type="Proteomes" id="UP000270661"/>
    </source>
</evidence>
<proteinExistence type="predicted"/>
<protein>
    <recommendedName>
        <fullName evidence="4">DUF3077 domain-containing protein</fullName>
    </recommendedName>
</protein>
<dbReference type="OrthoDB" id="7005828at2"/>
<evidence type="ECO:0008006" key="4">
    <source>
        <dbReference type="Google" id="ProtNLM"/>
    </source>
</evidence>
<dbReference type="KEGG" id="pcg:AXG94_17800"/>
<reference evidence="2 3" key="1">
    <citation type="submission" date="2018-08" db="EMBL/GenBank/DDBJ databases">
        <title>Recombination of ecologically and evolutionarily significant loci maintains genetic cohesion in the Pseudomonas syringae species complex.</title>
        <authorList>
            <person name="Dillon M."/>
            <person name="Thakur S."/>
            <person name="Almeida R.N.D."/>
            <person name="Weir B.S."/>
            <person name="Guttman D.S."/>
        </authorList>
    </citation>
    <scope>NUCLEOTIDE SEQUENCE [LARGE SCALE GENOMIC DNA]</scope>
    <source>
        <strain evidence="2 3">NCPPB2445</strain>
    </source>
</reference>
<name>A0A3M3ET11_9PSED</name>
<gene>
    <name evidence="2" type="ORF">ALQ77_00195</name>
</gene>
<dbReference type="GeneID" id="55646251"/>
<dbReference type="RefSeq" id="WP_024780824.1">
    <property type="nucleotide sequence ID" value="NZ_CP014262.1"/>
</dbReference>